<feature type="compositionally biased region" description="Gly residues" evidence="1">
    <location>
        <begin position="375"/>
        <end position="385"/>
    </location>
</feature>
<dbReference type="KEGG" id="daa:AKL17_3109"/>
<keyword evidence="3" id="KW-1185">Reference proteome</keyword>
<accession>A0A159Z547</accession>
<dbReference type="AlphaFoldDB" id="A0A159Z547"/>
<organism evidence="2 3">
    <name type="scientific">Frigidibacter mobilis</name>
    <dbReference type="NCBI Taxonomy" id="1335048"/>
    <lineage>
        <taxon>Bacteria</taxon>
        <taxon>Pseudomonadati</taxon>
        <taxon>Pseudomonadota</taxon>
        <taxon>Alphaproteobacteria</taxon>
        <taxon>Rhodobacterales</taxon>
        <taxon>Paracoccaceae</taxon>
        <taxon>Frigidibacter</taxon>
    </lineage>
</organism>
<evidence type="ECO:0000313" key="2">
    <source>
        <dbReference type="EMBL" id="AMY70342.1"/>
    </source>
</evidence>
<name>A0A159Z547_9RHOB</name>
<proteinExistence type="predicted"/>
<dbReference type="Proteomes" id="UP000076128">
    <property type="component" value="Chromosome"/>
</dbReference>
<protein>
    <submittedName>
        <fullName evidence="2">Uncharacterized protein</fullName>
    </submittedName>
</protein>
<dbReference type="EMBL" id="CP012661">
    <property type="protein sequence ID" value="AMY70342.1"/>
    <property type="molecule type" value="Genomic_DNA"/>
</dbReference>
<evidence type="ECO:0000313" key="3">
    <source>
        <dbReference type="Proteomes" id="UP000076128"/>
    </source>
</evidence>
<feature type="region of interest" description="Disordered" evidence="1">
    <location>
        <begin position="375"/>
        <end position="398"/>
    </location>
</feature>
<reference evidence="2 3" key="1">
    <citation type="submission" date="2015-09" db="EMBL/GenBank/DDBJ databases">
        <title>Complete genome sequence of Defluviimonas alba cai42t isolated from an oilfield in Xinjiang.</title>
        <authorList>
            <person name="Geng S."/>
            <person name="Pan X."/>
            <person name="Wu X."/>
        </authorList>
    </citation>
    <scope>NUCLEOTIDE SEQUENCE [LARGE SCALE GENOMIC DNA]</scope>
    <source>
        <strain evidence="3">cai42</strain>
    </source>
</reference>
<dbReference type="STRING" id="1335048.AKL17_3109"/>
<sequence>MISSPRGADRAGIAGLVDDIRKRLDPLPVRPLIGRAGPFVERDQVDLGGNALDQLHQPPRVGVAVIHALQHDIFEGDPLAVRQPRIVAQGGQQRLDVPFLVDRHQRVAHRIGGGVEADGQQAADLLGGAGDLGHHARGGQGDAAARKGQPLAIHHDLHRVAHVLEVVERLAHAHQHDIGHQPRLILRRARHWPFAQVVARQHHLADDLARGQVAHQFLRAGMAERTSQRAADLAGNAQRPPRFLGDIDHLDLMPASDAHQVLAGAIRRHLLRHQFRDRHLEMGDQQGAVLLGKIGHPGEIAHAPVIDPLPDLPDAHLRLPLGRARRDQCVAHLLARQPDKVDRSALGQLARDRQHVLRDRRCGAQGGSLFGELVGHGGRASGGEDGPQYRIRGQNGTGPCKKARTVVRALCLQAAAAVSWRSAWLPRPLRR</sequence>
<gene>
    <name evidence="2" type="ORF">AKL17_3109</name>
</gene>
<evidence type="ECO:0000256" key="1">
    <source>
        <dbReference type="SAM" id="MobiDB-lite"/>
    </source>
</evidence>